<proteinExistence type="predicted"/>
<evidence type="ECO:0000313" key="3">
    <source>
        <dbReference type="Proteomes" id="UP000660668"/>
    </source>
</evidence>
<comment type="caution">
    <text evidence="2">The sequence shown here is derived from an EMBL/GenBank/DDBJ whole genome shotgun (WGS) entry which is preliminary data.</text>
</comment>
<protein>
    <submittedName>
        <fullName evidence="2">Uncharacterized protein</fullName>
    </submittedName>
</protein>
<dbReference type="EMBL" id="JADKPO010000012">
    <property type="protein sequence ID" value="MBF4768274.1"/>
    <property type="molecule type" value="Genomic_DNA"/>
</dbReference>
<feature type="compositionally biased region" description="Low complexity" evidence="1">
    <location>
        <begin position="43"/>
        <end position="56"/>
    </location>
</feature>
<organism evidence="2 3">
    <name type="scientific">Nocardioides agariphilus</name>
    <dbReference type="NCBI Taxonomy" id="433664"/>
    <lineage>
        <taxon>Bacteria</taxon>
        <taxon>Bacillati</taxon>
        <taxon>Actinomycetota</taxon>
        <taxon>Actinomycetes</taxon>
        <taxon>Propionibacteriales</taxon>
        <taxon>Nocardioidaceae</taxon>
        <taxon>Nocardioides</taxon>
    </lineage>
</organism>
<sequence length="56" mass="6679">MNSYHYETIARQRMQETAARARTAHQRHGIGTRPRWRFPKVSFPTRRPTTFVPRPA</sequence>
<accession>A0A930VIR2</accession>
<feature type="region of interest" description="Disordered" evidence="1">
    <location>
        <begin position="23"/>
        <end position="56"/>
    </location>
</feature>
<evidence type="ECO:0000256" key="1">
    <source>
        <dbReference type="SAM" id="MobiDB-lite"/>
    </source>
</evidence>
<gene>
    <name evidence="2" type="ORF">ISU10_10880</name>
</gene>
<reference evidence="2" key="1">
    <citation type="submission" date="2020-11" db="EMBL/GenBank/DDBJ databases">
        <title>Nocardioides cynanchi sp. nov., isolated from soil of rhizosphere of Cynanchum wilfordii.</title>
        <authorList>
            <person name="Lee J.-S."/>
            <person name="Suh M.K."/>
            <person name="Kim J.-S."/>
        </authorList>
    </citation>
    <scope>NUCLEOTIDE SEQUENCE</scope>
    <source>
        <strain evidence="2">KCTC 19276</strain>
    </source>
</reference>
<evidence type="ECO:0000313" key="2">
    <source>
        <dbReference type="EMBL" id="MBF4768274.1"/>
    </source>
</evidence>
<dbReference type="AlphaFoldDB" id="A0A930VIR2"/>
<dbReference type="Proteomes" id="UP000660668">
    <property type="component" value="Unassembled WGS sequence"/>
</dbReference>
<feature type="compositionally biased region" description="Basic residues" evidence="1">
    <location>
        <begin position="23"/>
        <end position="38"/>
    </location>
</feature>
<dbReference type="RefSeq" id="WP_194696410.1">
    <property type="nucleotide sequence ID" value="NZ_JADKPO010000012.1"/>
</dbReference>
<name>A0A930VIR2_9ACTN</name>
<keyword evidence="3" id="KW-1185">Reference proteome</keyword>